<sequence>MLILVESVSRWFSSTLPKLPRVCSPLIERELSSTVPDLSSTATELSSMAMKLSLGGDGALLQWLSSNRRIHGARGRNLKAEECKAEQYSFFFSSFYLSSTNYVDLLTSQHGVFSFVEDSVQLSSSSQVPIFGIQGAEASSCPQDTTAERRERRMWTSVEVMVLISSWVNTSKDPVVGNEQRSGAFWNRIAAYFAASPKAAATEHRESTHCKQRWHKINDQVNKFCGAFEAATREKTSGKNENDFLNRAHEIFFNNHRKKIILEHAWKELRNDQKWCAIATSKNEGSAKRRKLDEGSQMNKPLFLHIVDRLSNEVQYFRETKDGLGRNSLSPLQKCTAAIRVLAYGSAADTVDEYLRLGETTTRLCVENFVEGIIYLFGEEYLRRPTPADLQRLLDVGEYRGFPGMIGSIDCMHWEWKNCPTDWKGQYARGSGTLNDINVLDRSPVFDDIINGQATNITFSVNGHQYNMTYYLTDEAVRKDVERAFGVLQARFGIVKNPARSWDKVKIRKIMRVSIILHNMIVENKRDGYTQFDVQEFQQGKDHGSSHVDLTYSTDIPSNIANMMGVRTRIRDTQRHQQLKDDLVEHIWRRFGGDEDNN</sequence>
<evidence type="ECO:0000313" key="3">
    <source>
        <dbReference type="Proteomes" id="UP000032141"/>
    </source>
</evidence>
<dbReference type="Pfam" id="PF04827">
    <property type="entry name" value="Plant_tran"/>
    <property type="match status" value="2"/>
</dbReference>
<dbReference type="InterPro" id="IPR006912">
    <property type="entry name" value="Harbinger_derived_prot"/>
</dbReference>
<name>A0A0D2ZT75_BRAOL</name>
<dbReference type="PANTHER" id="PTHR47150">
    <property type="entry name" value="OS12G0169200 PROTEIN"/>
    <property type="match status" value="1"/>
</dbReference>
<reference evidence="2" key="1">
    <citation type="journal article" date="2014" name="Genome Biol.">
        <title>Transcriptome and methylome profiling reveals relics of genome dominance in the mesopolyploid Brassica oleracea.</title>
        <authorList>
            <person name="Parkin I.A."/>
            <person name="Koh C."/>
            <person name="Tang H."/>
            <person name="Robinson S.J."/>
            <person name="Kagale S."/>
            <person name="Clarke W.E."/>
            <person name="Town C.D."/>
            <person name="Nixon J."/>
            <person name="Krishnakumar V."/>
            <person name="Bidwell S.L."/>
            <person name="Denoeud F."/>
            <person name="Belcram H."/>
            <person name="Links M.G."/>
            <person name="Just J."/>
            <person name="Clarke C."/>
            <person name="Bender T."/>
            <person name="Huebert T."/>
            <person name="Mason A.S."/>
            <person name="Pires J.C."/>
            <person name="Barker G."/>
            <person name="Moore J."/>
            <person name="Walley P.G."/>
            <person name="Manoli S."/>
            <person name="Batley J."/>
            <person name="Edwards D."/>
            <person name="Nelson M.N."/>
            <person name="Wang X."/>
            <person name="Paterson A.H."/>
            <person name="King G."/>
            <person name="Bancroft I."/>
            <person name="Chalhoub B."/>
            <person name="Sharpe A.G."/>
        </authorList>
    </citation>
    <scope>NUCLEOTIDE SEQUENCE [LARGE SCALE GENOMIC DNA]</scope>
    <source>
        <strain evidence="2">cv. TO1000</strain>
    </source>
</reference>
<dbReference type="PANTHER" id="PTHR47150:SF5">
    <property type="entry name" value="OS07G0546750 PROTEIN"/>
    <property type="match status" value="1"/>
</dbReference>
<feature type="domain" description="Myb-like" evidence="1">
    <location>
        <begin position="147"/>
        <end position="218"/>
    </location>
</feature>
<organism evidence="2 3">
    <name type="scientific">Brassica oleracea var. oleracea</name>
    <dbReference type="NCBI Taxonomy" id="109376"/>
    <lineage>
        <taxon>Eukaryota</taxon>
        <taxon>Viridiplantae</taxon>
        <taxon>Streptophyta</taxon>
        <taxon>Embryophyta</taxon>
        <taxon>Tracheophyta</taxon>
        <taxon>Spermatophyta</taxon>
        <taxon>Magnoliopsida</taxon>
        <taxon>eudicotyledons</taxon>
        <taxon>Gunneridae</taxon>
        <taxon>Pentapetalae</taxon>
        <taxon>rosids</taxon>
        <taxon>malvids</taxon>
        <taxon>Brassicales</taxon>
        <taxon>Brassicaceae</taxon>
        <taxon>Brassiceae</taxon>
        <taxon>Brassica</taxon>
    </lineage>
</organism>
<dbReference type="EnsemblPlants" id="Bo01042s050.1">
    <property type="protein sequence ID" value="Bo01042s050.1"/>
    <property type="gene ID" value="Bo01042s050"/>
</dbReference>
<dbReference type="Gramene" id="Bo01042s050.1">
    <property type="protein sequence ID" value="Bo01042s050.1"/>
    <property type="gene ID" value="Bo01042s050"/>
</dbReference>
<dbReference type="InterPro" id="IPR001005">
    <property type="entry name" value="SANT/Myb"/>
</dbReference>
<evidence type="ECO:0000259" key="1">
    <source>
        <dbReference type="PROSITE" id="PS50090"/>
    </source>
</evidence>
<protein>
    <recommendedName>
        <fullName evidence="1">Myb-like domain-containing protein</fullName>
    </recommendedName>
</protein>
<evidence type="ECO:0000313" key="2">
    <source>
        <dbReference type="EnsemblPlants" id="Bo01042s050.1"/>
    </source>
</evidence>
<accession>A0A0D2ZT75</accession>
<proteinExistence type="predicted"/>
<dbReference type="PROSITE" id="PS50090">
    <property type="entry name" value="MYB_LIKE"/>
    <property type="match status" value="1"/>
</dbReference>
<dbReference type="HOGENOM" id="CLU_012390_5_3_1"/>
<keyword evidence="3" id="KW-1185">Reference proteome</keyword>
<reference evidence="2" key="2">
    <citation type="submission" date="2015-06" db="UniProtKB">
        <authorList>
            <consortium name="EnsemblPlants"/>
        </authorList>
    </citation>
    <scope>IDENTIFICATION</scope>
</reference>
<dbReference type="AlphaFoldDB" id="A0A0D2ZT75"/>
<dbReference type="Proteomes" id="UP000032141">
    <property type="component" value="Unassembled WGS sequence"/>
</dbReference>
<dbReference type="STRING" id="109376.A0A0D2ZT75"/>